<evidence type="ECO:0008006" key="4">
    <source>
        <dbReference type="Google" id="ProtNLM"/>
    </source>
</evidence>
<keyword evidence="3" id="KW-1185">Reference proteome</keyword>
<dbReference type="OrthoDB" id="1452530at2"/>
<dbReference type="Proteomes" id="UP000277579">
    <property type="component" value="Unassembled WGS sequence"/>
</dbReference>
<evidence type="ECO:0000313" key="2">
    <source>
        <dbReference type="EMBL" id="RKS26390.1"/>
    </source>
</evidence>
<accession>A0A495MM18</accession>
<organism evidence="2 3">
    <name type="scientific">Flavobacterium endophyticum</name>
    <dbReference type="NCBI Taxonomy" id="1540163"/>
    <lineage>
        <taxon>Bacteria</taxon>
        <taxon>Pseudomonadati</taxon>
        <taxon>Bacteroidota</taxon>
        <taxon>Flavobacteriia</taxon>
        <taxon>Flavobacteriales</taxon>
        <taxon>Flavobacteriaceae</taxon>
        <taxon>Flavobacterium</taxon>
    </lineage>
</organism>
<comment type="caution">
    <text evidence="2">The sequence shown here is derived from an EMBL/GenBank/DDBJ whole genome shotgun (WGS) entry which is preliminary data.</text>
</comment>
<sequence>MSSNSQNNPDNQEIDLSQVSRKLGQAYENFLSWIFRGFLFVKRNIITFVVLFIIGAGLGFYLDRTTTVYNHEIIIAPNFGSTEYAYSKVNLINSKIKENDVRFLKSIGITEPKLISEIEIEPITDIYNFVNGREQNFEMIKLMAEDGDINKIIADETTSINYTNHRLKITTTKTINEKQIIDPILKYLNESNYFTDLQKSVQESTRLKIKANERTIAQIDSLLSNFSSMSKGNGKSDKLVYYNENTQLNDILQTKNELILDLANRKIELINISDIIKDNSIVLNVKNNKSLNGKMKFVIPFIFISIFLGLGILRAFYRNQMLKLKDR</sequence>
<proteinExistence type="predicted"/>
<keyword evidence="1" id="KW-0472">Membrane</keyword>
<dbReference type="AlphaFoldDB" id="A0A495MM18"/>
<name>A0A495MM18_9FLAO</name>
<keyword evidence="1" id="KW-1133">Transmembrane helix</keyword>
<dbReference type="EMBL" id="RBLC01000001">
    <property type="protein sequence ID" value="RKS26390.1"/>
    <property type="molecule type" value="Genomic_DNA"/>
</dbReference>
<evidence type="ECO:0000313" key="3">
    <source>
        <dbReference type="Proteomes" id="UP000277579"/>
    </source>
</evidence>
<protein>
    <recommendedName>
        <fullName evidence="4">Subunit length determinant protein</fullName>
    </recommendedName>
</protein>
<reference evidence="2 3" key="1">
    <citation type="submission" date="2018-10" db="EMBL/GenBank/DDBJ databases">
        <title>Genomic Encyclopedia of Archaeal and Bacterial Type Strains, Phase II (KMG-II): from individual species to whole genera.</title>
        <authorList>
            <person name="Goeker M."/>
        </authorList>
    </citation>
    <scope>NUCLEOTIDE SEQUENCE [LARGE SCALE GENOMIC DNA]</scope>
    <source>
        <strain evidence="2 3">DSM 29537</strain>
    </source>
</reference>
<feature type="transmembrane region" description="Helical" evidence="1">
    <location>
        <begin position="45"/>
        <end position="62"/>
    </location>
</feature>
<gene>
    <name evidence="2" type="ORF">CLV94_1448</name>
</gene>
<keyword evidence="1" id="KW-0812">Transmembrane</keyword>
<dbReference type="RefSeq" id="WP_121375714.1">
    <property type="nucleotide sequence ID" value="NZ_RBLC01000001.1"/>
</dbReference>
<feature type="transmembrane region" description="Helical" evidence="1">
    <location>
        <begin position="297"/>
        <end position="317"/>
    </location>
</feature>
<evidence type="ECO:0000256" key="1">
    <source>
        <dbReference type="SAM" id="Phobius"/>
    </source>
</evidence>